<dbReference type="Pfam" id="PF23593">
    <property type="entry name" value="HEAT_ATR"/>
    <property type="match status" value="1"/>
</dbReference>
<dbReference type="SUPFAM" id="SSF47212">
    <property type="entry name" value="FKBP12-rapamycin-binding domain of FKBP-rapamycin-associated protein (FRAP)"/>
    <property type="match status" value="1"/>
</dbReference>
<dbReference type="SUPFAM" id="SSF56112">
    <property type="entry name" value="Protein kinase-like (PK-like)"/>
    <property type="match status" value="1"/>
</dbReference>
<comment type="catalytic activity">
    <reaction evidence="10 12">
        <text>L-threonyl-[protein] + ATP = O-phospho-L-threonyl-[protein] + ADP + H(+)</text>
        <dbReference type="Rhea" id="RHEA:46608"/>
        <dbReference type="Rhea" id="RHEA-COMP:11060"/>
        <dbReference type="Rhea" id="RHEA-COMP:11605"/>
        <dbReference type="ChEBI" id="CHEBI:15378"/>
        <dbReference type="ChEBI" id="CHEBI:30013"/>
        <dbReference type="ChEBI" id="CHEBI:30616"/>
        <dbReference type="ChEBI" id="CHEBI:61977"/>
        <dbReference type="ChEBI" id="CHEBI:456216"/>
        <dbReference type="EC" id="2.7.11.1"/>
    </reaction>
</comment>
<protein>
    <recommendedName>
        <fullName evidence="12">Serine/threonine-protein kinase TOR</fullName>
        <ecNumber evidence="12">2.7.11.1</ecNumber>
    </recommendedName>
</protein>
<evidence type="ECO:0000256" key="7">
    <source>
        <dbReference type="ARBA" id="ARBA00022777"/>
    </source>
</evidence>
<dbReference type="Proteomes" id="UP001447188">
    <property type="component" value="Unassembled WGS sequence"/>
</dbReference>
<dbReference type="Pfam" id="PF08771">
    <property type="entry name" value="FRB_dom"/>
    <property type="match status" value="1"/>
</dbReference>
<dbReference type="PANTHER" id="PTHR11139:SF9">
    <property type="entry name" value="SERINE_THREONINE-PROTEIN KINASE MTOR"/>
    <property type="match status" value="1"/>
</dbReference>
<feature type="domain" description="FAT" evidence="14">
    <location>
        <begin position="1258"/>
        <end position="1818"/>
    </location>
</feature>
<keyword evidence="7 12" id="KW-0418">Kinase</keyword>
<dbReference type="Gene3D" id="1.10.1070.11">
    <property type="entry name" value="Phosphatidylinositol 3-/4-kinase, catalytic domain"/>
    <property type="match status" value="1"/>
</dbReference>
<dbReference type="InterPro" id="IPR003151">
    <property type="entry name" value="PIK-rel_kinase_FAT"/>
</dbReference>
<evidence type="ECO:0000259" key="15">
    <source>
        <dbReference type="PROSITE" id="PS51190"/>
    </source>
</evidence>
<evidence type="ECO:0000256" key="5">
    <source>
        <dbReference type="ARBA" id="ARBA00022737"/>
    </source>
</evidence>
<dbReference type="InterPro" id="IPR036940">
    <property type="entry name" value="PI3/4_kinase_cat_sf"/>
</dbReference>
<keyword evidence="17" id="KW-1185">Reference proteome</keyword>
<dbReference type="Gene3D" id="1.25.40.10">
    <property type="entry name" value="Tetratricopeptide repeat domain"/>
    <property type="match status" value="1"/>
</dbReference>
<dbReference type="PROSITE" id="PS50290">
    <property type="entry name" value="PI3_4_KINASE_3"/>
    <property type="match status" value="1"/>
</dbReference>
<comment type="caution">
    <text evidence="16">The sequence shown here is derived from an EMBL/GenBank/DDBJ whole genome shotgun (WGS) entry which is preliminary data.</text>
</comment>
<evidence type="ECO:0000256" key="10">
    <source>
        <dbReference type="ARBA" id="ARBA00047899"/>
    </source>
</evidence>
<dbReference type="Pfam" id="PF02260">
    <property type="entry name" value="FATC"/>
    <property type="match status" value="1"/>
</dbReference>
<keyword evidence="8 12" id="KW-0067">ATP-binding</keyword>
<keyword evidence="6 12" id="KW-0547">Nucleotide-binding</keyword>
<dbReference type="PROSITE" id="PS51189">
    <property type="entry name" value="FAT"/>
    <property type="match status" value="1"/>
</dbReference>
<dbReference type="InterPro" id="IPR036738">
    <property type="entry name" value="FRB_sf"/>
</dbReference>
<dbReference type="EC" id="2.7.11.1" evidence="12"/>
<dbReference type="InterPro" id="IPR057564">
    <property type="entry name" value="HEAT_ATR"/>
</dbReference>
<evidence type="ECO:0000259" key="14">
    <source>
        <dbReference type="PROSITE" id="PS51189"/>
    </source>
</evidence>
<evidence type="ECO:0000256" key="2">
    <source>
        <dbReference type="ARBA" id="ARBA00011370"/>
    </source>
</evidence>
<dbReference type="Gene3D" id="3.30.1010.10">
    <property type="entry name" value="Phosphatidylinositol 3-kinase Catalytic Subunit, Chain A, domain 4"/>
    <property type="match status" value="1"/>
</dbReference>
<dbReference type="InterPro" id="IPR016024">
    <property type="entry name" value="ARM-type_fold"/>
</dbReference>
<keyword evidence="4 12" id="KW-0808">Transferase</keyword>
<dbReference type="Pfam" id="PF11865">
    <property type="entry name" value="mTOR_dom"/>
    <property type="match status" value="1"/>
</dbReference>
<dbReference type="InterPro" id="IPR018936">
    <property type="entry name" value="PI3/4_kinase_CS"/>
</dbReference>
<dbReference type="GO" id="GO:0004674">
    <property type="term" value="F:protein serine/threonine kinase activity"/>
    <property type="evidence" value="ECO:0007669"/>
    <property type="project" value="UniProtKB-EC"/>
</dbReference>
<feature type="domain" description="FATC" evidence="15">
    <location>
        <begin position="2345"/>
        <end position="2395"/>
    </location>
</feature>
<dbReference type="InterPro" id="IPR050517">
    <property type="entry name" value="DDR_Repair_Kinase"/>
</dbReference>
<dbReference type="Pfam" id="PF00454">
    <property type="entry name" value="PI3_PI4_kinase"/>
    <property type="match status" value="1"/>
</dbReference>
<dbReference type="InterPro" id="IPR011009">
    <property type="entry name" value="Kinase-like_dom_sf"/>
</dbReference>
<evidence type="ECO:0000256" key="1">
    <source>
        <dbReference type="ARBA" id="ARBA00011031"/>
    </source>
</evidence>
<evidence type="ECO:0000256" key="8">
    <source>
        <dbReference type="ARBA" id="ARBA00022840"/>
    </source>
</evidence>
<dbReference type="InterPro" id="IPR003152">
    <property type="entry name" value="FATC_dom"/>
</dbReference>
<dbReference type="SMART" id="SM00146">
    <property type="entry name" value="PI3Kc"/>
    <property type="match status" value="1"/>
</dbReference>
<dbReference type="PROSITE" id="PS00915">
    <property type="entry name" value="PI3_4_KINASE_1"/>
    <property type="match status" value="1"/>
</dbReference>
<proteinExistence type="inferred from homology"/>
<feature type="domain" description="PI3K/PI4K catalytic" evidence="13">
    <location>
        <begin position="1992"/>
        <end position="2310"/>
    </location>
</feature>
<dbReference type="InterPro" id="IPR000403">
    <property type="entry name" value="PI3/4_kinase_cat_dom"/>
</dbReference>
<keyword evidence="3 12" id="KW-0723">Serine/threonine-protein kinase</keyword>
<dbReference type="InterPro" id="IPR011990">
    <property type="entry name" value="TPR-like_helical_dom_sf"/>
</dbReference>
<dbReference type="Gene3D" id="1.25.10.10">
    <property type="entry name" value="Leucine-rich Repeat Variant"/>
    <property type="match status" value="5"/>
</dbReference>
<gene>
    <name evidence="16" type="primary">TOR1</name>
    <name evidence="16" type="ORF">Q9L58_009348</name>
</gene>
<dbReference type="SMART" id="SM01345">
    <property type="entry name" value="Rapamycin_bind"/>
    <property type="match status" value="1"/>
</dbReference>
<evidence type="ECO:0000259" key="13">
    <source>
        <dbReference type="PROSITE" id="PS50290"/>
    </source>
</evidence>
<comment type="function">
    <text evidence="9">Serine/threonine protein kinase which activates checkpoint signaling upon genotoxic stresses such as ionizing radiation (IR), ultraviolet light (UV), or DNA replication stalling, thereby acting as a DNA damage sensor. Recognizes the substrate consensus sequence [ST]-Q. Phosphorylates histone H2A to form H2AS128ph (gamma-H2A) at sites of DNA damage, involved in the regulation of DNA damage response mechanism. Required for the control of telomere length and genome stability.</text>
</comment>
<dbReference type="Pfam" id="PF13513">
    <property type="entry name" value="HEAT_EZ"/>
    <property type="match status" value="1"/>
</dbReference>
<keyword evidence="5" id="KW-0677">Repeat</keyword>
<comment type="catalytic activity">
    <reaction evidence="11">
        <text>L-seryl-[protein] + ATP = O-phospho-L-seryl-[protein] + ADP + H(+)</text>
        <dbReference type="Rhea" id="RHEA:17989"/>
        <dbReference type="Rhea" id="RHEA-COMP:9863"/>
        <dbReference type="Rhea" id="RHEA-COMP:11604"/>
        <dbReference type="ChEBI" id="CHEBI:15378"/>
        <dbReference type="ChEBI" id="CHEBI:29999"/>
        <dbReference type="ChEBI" id="CHEBI:30616"/>
        <dbReference type="ChEBI" id="CHEBI:83421"/>
        <dbReference type="ChEBI" id="CHEBI:456216"/>
        <dbReference type="EC" id="2.7.11.1"/>
    </reaction>
</comment>
<dbReference type="CDD" id="cd05169">
    <property type="entry name" value="PIKKc_TOR"/>
    <property type="match status" value="1"/>
</dbReference>
<dbReference type="InterPro" id="IPR011989">
    <property type="entry name" value="ARM-like"/>
</dbReference>
<accession>A0ABR3G757</accession>
<evidence type="ECO:0000313" key="17">
    <source>
        <dbReference type="Proteomes" id="UP001447188"/>
    </source>
</evidence>
<evidence type="ECO:0000256" key="6">
    <source>
        <dbReference type="ARBA" id="ARBA00022741"/>
    </source>
</evidence>
<dbReference type="PROSITE" id="PS51190">
    <property type="entry name" value="FATC"/>
    <property type="match status" value="1"/>
</dbReference>
<dbReference type="SMART" id="SM01343">
    <property type="entry name" value="FATC"/>
    <property type="match status" value="1"/>
</dbReference>
<name>A0ABR3G757_9PEZI</name>
<dbReference type="SMART" id="SM01346">
    <property type="entry name" value="DUF3385"/>
    <property type="match status" value="1"/>
</dbReference>
<evidence type="ECO:0000256" key="9">
    <source>
        <dbReference type="ARBA" id="ARBA00025079"/>
    </source>
</evidence>
<dbReference type="SUPFAM" id="SSF48371">
    <property type="entry name" value="ARM repeat"/>
    <property type="match status" value="2"/>
</dbReference>
<evidence type="ECO:0000313" key="16">
    <source>
        <dbReference type="EMBL" id="KAL0631779.1"/>
    </source>
</evidence>
<dbReference type="EMBL" id="JBBBZM010000212">
    <property type="protein sequence ID" value="KAL0631779.1"/>
    <property type="molecule type" value="Genomic_DNA"/>
</dbReference>
<comment type="subunit">
    <text evidence="2">Associates with DNA double-strand breaks.</text>
</comment>
<evidence type="ECO:0000256" key="11">
    <source>
        <dbReference type="ARBA" id="ARBA00048679"/>
    </source>
</evidence>
<dbReference type="InterPro" id="IPR009076">
    <property type="entry name" value="FRB_dom"/>
</dbReference>
<dbReference type="InterPro" id="IPR026683">
    <property type="entry name" value="TOR_cat"/>
</dbReference>
<dbReference type="InterPro" id="IPR024585">
    <property type="entry name" value="mTOR_dom"/>
</dbReference>
<evidence type="ECO:0000256" key="3">
    <source>
        <dbReference type="ARBA" id="ARBA00022527"/>
    </source>
</evidence>
<organism evidence="16 17">
    <name type="scientific">Discina gigas</name>
    <dbReference type="NCBI Taxonomy" id="1032678"/>
    <lineage>
        <taxon>Eukaryota</taxon>
        <taxon>Fungi</taxon>
        <taxon>Dikarya</taxon>
        <taxon>Ascomycota</taxon>
        <taxon>Pezizomycotina</taxon>
        <taxon>Pezizomycetes</taxon>
        <taxon>Pezizales</taxon>
        <taxon>Discinaceae</taxon>
        <taxon>Discina</taxon>
    </lineage>
</organism>
<evidence type="ECO:0000256" key="12">
    <source>
        <dbReference type="RuleBase" id="RU364109"/>
    </source>
</evidence>
<dbReference type="InterPro" id="IPR014009">
    <property type="entry name" value="PIK_FAT"/>
</dbReference>
<dbReference type="Pfam" id="PF02259">
    <property type="entry name" value="FAT"/>
    <property type="match status" value="1"/>
</dbReference>
<reference evidence="16 17" key="1">
    <citation type="submission" date="2024-02" db="EMBL/GenBank/DDBJ databases">
        <title>Discinaceae phylogenomics.</title>
        <authorList>
            <person name="Dirks A.C."/>
            <person name="James T.Y."/>
        </authorList>
    </citation>
    <scope>NUCLEOTIDE SEQUENCE [LARGE SCALE GENOMIC DNA]</scope>
    <source>
        <strain evidence="16 17">ACD0624</strain>
    </source>
</reference>
<evidence type="ECO:0000256" key="4">
    <source>
        <dbReference type="ARBA" id="ARBA00022679"/>
    </source>
</evidence>
<sequence>MASPHLDTLGRIFTDIRSKYEEVRQKATNDLKIHLEVVSREYSSEQLSRYHAEVNRRVSEFIHSNDTTDKIGGILALGVLIDVDHDDSTQKTTRYANYLRSIMRGNDNHCMVLAAKTLGQLAAPGGTLTSELVESEVKQALEWLQIDRQENRRFASALLLRELARSSPTLIYGFIGQILDLIWVALRDPKVLIRETAAEALGVCLAIMKHRDQSNRDLWYSKILEEAKLGLRVASTDAIHGSLLIYLQLLDSAGMFMHESYRETCDTVLRLKDNRDQGIRKLTIKMIPCLAKYNPTEFVNLYLHKFMMHLQAQLKKKDSEDRGAAYRAIGEVALAVGSSMGPYLDAILASIKEGLTMKGRNRAQRAEQEAPIFECISMLATAVGQALTKYMHDLLGLIFACNLSVKLTQALVDLSHYLPPLLPTIQERLLNMISMVLCGRPFKPLGSPATVQPPMTIGTKQHRDGMTVEERDAEITLALHTLGSFDFTSKFLLSQHLKDIPDKEDHILNEFVRDIAMKYVEDDNTEVRKAAALTCCQLFVRDPICYQTSNHAIQVVGEVMEKLLTVAIADPDPDIRKTVLLSLDARFDRHLAKAENVRSLFLALNDEIFAIREAAITIIGRLTLHNPAYVIPSLRKILIQLLTELEYSNVPRNKEESARLLSHLVAASQKLIRPYVEPMVRVLLPRARDPSAGVASSILTALGELATVGGEDMVPYIPQLMPLIIETLQDQSSPAKRDAALRTLGQLASNSGYVIEPYVQYPQLLTILVGIVKTEQNTTLRKETIKLMGILGALDPYKHQTVERTSELSSTDQVHAVTDVSLIMTGLTPSNEDYYPTVVINSLMNMLKDPSLGQHHSSVIDAIMNIFKTLGLKCVPFLGQIIPGFLSVTRACPVSKLDSYFNQLSILVSIVKQHIRNFLPDILQLIRDYWDSASALQSTILQLVEAIAHSLEGEFKVYLAQLLPLMLKVLELADPSRPGPPEKVLHAFIVFGSSSEEYMHLILPVIVRMFEKPNQKLQMKKIAMETVARLSRKVNISDHASRIVHPLSRVLMSGNNELRMTALDTLCALVFQLGHDYAHFIPMINKILQTNKIQHTNYELLVSKLLKGEPLPQDLSPDEMFGEKADEVSFADFGPKKLPVNQQHLKNAWEASQRSTREDWQEWIRRFSVELLKQSPSHALRACAGLAGAYYPLARDLFNAAFVSCWTELYDQFQEELVRSIETALVSPNIPPEILQILLNLAEFMEHDDKALPIDIRTLGMYAAKCHAYAKALHYKELEFLQEPQPSVIEALISINNQLQQSDAAIGILRRAQVYNDVPLRESWFEKLQRWEEALKAYQEKELTDPHSFDITMGKMRCLHALGEWDHLSQLAQDKWRHAGRDVQRLIAPLAAAAAWGLGQWELMDEYIMVMKEHSPDRSFFGAILSLHRNQFEDAAKHIEKAREGLDTELSALVGESYNRAYSVIVRVQMLAELEEIITYKQNNDQPEKQETMRRTWTKRLKGCQRNVEVWQRMLKVRALVISPKENMDMWIKFSNLCRKSGRIGLAEKSLNSLLPQNESIGNISGTSVPPQVTYARLKFMWATGQQQEAIRHLFEFTDSLSKNLSVNISVNLTNGHVVPPQQALVAGVEDEHTRLLARCCLKQGEWQIALYKTWHAEPQTAHKILDSYHKATQFHKDWYKAWHAWALANFEVVTAAAAAEGRESAHLDQDMIREHVIPAVNGFFRSISLSAGSSLQDTLRLLTLWFAHGGHPEVNVAVTEGFNSVSVDTWLEVIPQLIARINQPDAVVRHSIHQLLAEVGRAHPQALVYPLTVASKSTLSRRQKSAAQIMDSMKAHSPKLVDQAEIVSQELIRVAVLWHELWHEGLEEASRLYFGDHNIEMMFKTLEPLHDMLERGPETLREVSFHQAFGRDLHEAKECCMSYRKTGEVGDLNQAWDLYYQVFRKITKQLPQLNSLDLQYVSPKLLSAEDLDLAVPGTYATGKAIVRIMGFEPTFSVIASKQRPRKLTMKGSDGNSYQYALKGHEDIRQDERVMQLFGLVNTLLSVDSECFKRHLNIQQYPVIPLSQNSGLLGWVPNSDTLHVLIREYRESRKILLNIEHRIMLQMAPDYDNLTLMQKVEVFGYALDNTTGQDLYRVLWLKSKSSEAWLDRRTNYTRSLGVMSMVGYILGLGDRHPSNLMLDRITGKVIHIDFGDCFEVAMHREKYPEKVPFRLTRMLTYAMEVSNIEGSFRTTCEAVMKVLRENKESLMAVLEAFMHDPLMHWRLGTKESPAEIGPSVPGERRRSVMMALDPSELMRLARIGSADGDEHGDNQRKPEQQNERALQVLERVKAKLTGTDFKVGEELEIPKQVARLIDQATNLENLCQHYIANLDRMAVNTGSESHAEEAWIAFEEWSVAGILFGDATDVLQTGGYDPLVASAQVDCL</sequence>
<dbReference type="PANTHER" id="PTHR11139">
    <property type="entry name" value="ATAXIA TELANGIECTASIA MUTATED ATM -RELATED"/>
    <property type="match status" value="1"/>
</dbReference>
<comment type="similarity">
    <text evidence="1 12">Belongs to the PI3/PI4-kinase family.</text>
</comment>
<dbReference type="Gene3D" id="1.20.120.150">
    <property type="entry name" value="FKBP12-rapamycin binding domain"/>
    <property type="match status" value="1"/>
</dbReference>